<dbReference type="Gene3D" id="3.80.30.20">
    <property type="entry name" value="tm_1862 like domain"/>
    <property type="match status" value="1"/>
</dbReference>
<reference evidence="2 3" key="1">
    <citation type="submission" date="2020-01" db="EMBL/GenBank/DDBJ databases">
        <title>Anaeroalcalibacter tamaniensis gen. nov., sp. nov., moderately halophilic strictly anaerobic fermenter bacterium from mud volcano of Taman peninsula.</title>
        <authorList>
            <person name="Frolova A."/>
            <person name="Merkel A.Y."/>
            <person name="Slobodkin A.I."/>
        </authorList>
    </citation>
    <scope>NUCLEOTIDE SEQUENCE [LARGE SCALE GENOMIC DNA]</scope>
    <source>
        <strain evidence="2 3">F-3ap</strain>
    </source>
</reference>
<dbReference type="PROSITE" id="PS51918">
    <property type="entry name" value="RADICAL_SAM"/>
    <property type="match status" value="1"/>
</dbReference>
<dbReference type="Proteomes" id="UP000461585">
    <property type="component" value="Unassembled WGS sequence"/>
</dbReference>
<dbReference type="SUPFAM" id="SSF102114">
    <property type="entry name" value="Radical SAM enzymes"/>
    <property type="match status" value="1"/>
</dbReference>
<dbReference type="SMART" id="SM00729">
    <property type="entry name" value="Elp3"/>
    <property type="match status" value="1"/>
</dbReference>
<keyword evidence="3" id="KW-1185">Reference proteome</keyword>
<dbReference type="Pfam" id="PF19864">
    <property type="entry name" value="Radical_SAM_N2"/>
    <property type="match status" value="1"/>
</dbReference>
<dbReference type="InterPro" id="IPR007197">
    <property type="entry name" value="rSAM"/>
</dbReference>
<dbReference type="GO" id="GO:0051536">
    <property type="term" value="F:iron-sulfur cluster binding"/>
    <property type="evidence" value="ECO:0007669"/>
    <property type="project" value="InterPro"/>
</dbReference>
<dbReference type="AlphaFoldDB" id="A0A7X5HWG5"/>
<evidence type="ECO:0000313" key="3">
    <source>
        <dbReference type="Proteomes" id="UP000461585"/>
    </source>
</evidence>
<dbReference type="InterPro" id="IPR058240">
    <property type="entry name" value="rSAM_sf"/>
</dbReference>
<dbReference type="SFLD" id="SFLDS00029">
    <property type="entry name" value="Radical_SAM"/>
    <property type="match status" value="1"/>
</dbReference>
<dbReference type="Pfam" id="PF04055">
    <property type="entry name" value="Radical_SAM"/>
    <property type="match status" value="1"/>
</dbReference>
<evidence type="ECO:0000259" key="1">
    <source>
        <dbReference type="PROSITE" id="PS51918"/>
    </source>
</evidence>
<dbReference type="InterPro" id="IPR045784">
    <property type="entry name" value="Radical_SAM_N2"/>
</dbReference>
<protein>
    <submittedName>
        <fullName evidence="2">TIGR03960 family B12-binding radical SAM protein</fullName>
    </submittedName>
</protein>
<dbReference type="InterPro" id="IPR023862">
    <property type="entry name" value="CHP03960_rSAM"/>
</dbReference>
<dbReference type="SFLD" id="SFLDG01082">
    <property type="entry name" value="B12-binding_domain_containing"/>
    <property type="match status" value="1"/>
</dbReference>
<dbReference type="NCBIfam" id="TIGR03960">
    <property type="entry name" value="rSAM_fuse_unch"/>
    <property type="match status" value="1"/>
</dbReference>
<dbReference type="CDD" id="cd01335">
    <property type="entry name" value="Radical_SAM"/>
    <property type="match status" value="1"/>
</dbReference>
<dbReference type="PANTHER" id="PTHR42731">
    <property type="entry name" value="SLL1084 PROTEIN"/>
    <property type="match status" value="1"/>
</dbReference>
<dbReference type="EMBL" id="JAAEEH010000024">
    <property type="protein sequence ID" value="NDL67915.1"/>
    <property type="molecule type" value="Genomic_DNA"/>
</dbReference>
<accession>A0A7X5HWG5</accession>
<organism evidence="2 3">
    <name type="scientific">Anaerotalea alkaliphila</name>
    <dbReference type="NCBI Taxonomy" id="2662126"/>
    <lineage>
        <taxon>Bacteria</taxon>
        <taxon>Bacillati</taxon>
        <taxon>Bacillota</taxon>
        <taxon>Clostridia</taxon>
        <taxon>Eubacteriales</taxon>
        <taxon>Anaerotalea</taxon>
    </lineage>
</organism>
<dbReference type="InterPro" id="IPR023404">
    <property type="entry name" value="rSAM_horseshoe"/>
</dbReference>
<dbReference type="PANTHER" id="PTHR42731:SF1">
    <property type="entry name" value="RADICAL SAM DOMAIN PROTEIN"/>
    <property type="match status" value="1"/>
</dbReference>
<sequence length="617" mass="69909">MQELRLSDEILMHLEKPARYIGNEPNMVWKSPEEVDVRLAVCFPDVYEIGMSHLGLSILYNQVNKRTDASCERVFSPWPDLDKVLREKDIPLFALESQQDVRSFDLLGFTVQYEMSYTNILQILDLSKIPLLASERTPEDPVVCAGGPCTYNPEPLADFVDFFYIGEAEVAFDQVLDLYKQNKERGGSREDYLVSLLDVEGIYVPRFYDVAYKEDGTIASFRPNHPKAKSRIQKRLVVDLKGLDFPLDPIVPYIKPVHDRMVLELFRGCSRGCRFCQAGMVYRPVRNKPLEDLAAQADALVRNTGHDEMSLVSLSSSDYPQLQPLAEHLVDSCGQEHVNLSLPSLRIDSMSLSLMEKVQDVRKSSLTFAPEAGSQRMRDVINKGLTEEDILGGASAAFASGWNRVKLYFMLGLPTEHMEDVEAIADLSQKIVDCYHHIPKEQRNGPVSVVVSTSFFVPKPFTPFQWCAQDRKEDFLSKQRLLNGRINKKRIKYNSHDAQTSVLEGVLARGDRRVGALVLAAYRNGAVFDAWTEHFSYGCWAKAFEQTGLDPLFYSARERSREEILPWEFIDIGVTKKFLWEEYERAVNAHTTPNCMVDCVHCGAGVFKGGICIESKA</sequence>
<proteinExistence type="predicted"/>
<dbReference type="GO" id="GO:0003824">
    <property type="term" value="F:catalytic activity"/>
    <property type="evidence" value="ECO:0007669"/>
    <property type="project" value="InterPro"/>
</dbReference>
<dbReference type="InterPro" id="IPR006638">
    <property type="entry name" value="Elp3/MiaA/NifB-like_rSAM"/>
</dbReference>
<comment type="caution">
    <text evidence="2">The sequence shown here is derived from an EMBL/GenBank/DDBJ whole genome shotgun (WGS) entry which is preliminary data.</text>
</comment>
<evidence type="ECO:0000313" key="2">
    <source>
        <dbReference type="EMBL" id="NDL67915.1"/>
    </source>
</evidence>
<name>A0A7X5HWG5_9FIRM</name>
<feature type="domain" description="Radical SAM core" evidence="1">
    <location>
        <begin position="255"/>
        <end position="497"/>
    </location>
</feature>
<dbReference type="RefSeq" id="WP_162370640.1">
    <property type="nucleotide sequence ID" value="NZ_JAAEEH010000024.1"/>
</dbReference>
<gene>
    <name evidence="2" type="ORF">GXN74_09200</name>
</gene>